<protein>
    <submittedName>
        <fullName evidence="1">Uncharacterized protein</fullName>
    </submittedName>
</protein>
<accession>A0A5B8HVG6</accession>
<dbReference type="InterPro" id="IPR019309">
    <property type="entry name" value="WASHC3"/>
</dbReference>
<organism evidence="1">
    <name type="scientific">Mimiviridae sp. ChoanoV1</name>
    <dbReference type="NCBI Taxonomy" id="2596887"/>
    <lineage>
        <taxon>Viruses</taxon>
        <taxon>Varidnaviria</taxon>
        <taxon>Bamfordvirae</taxon>
        <taxon>Nucleocytoviricota</taxon>
        <taxon>Megaviricetes</taxon>
        <taxon>Imitervirales</taxon>
        <taxon>Schizomimiviridae</taxon>
    </lineage>
</organism>
<sequence length="318" mass="37896">MSIFHEYDKILTKKIICLDKLFISEKYKTQEIQYQHDKKNIDRLLIQTPYIYNRYPPSYYEGNIENKINHDLQLDITESKKINENSKLIIEFYNLVAKIQKNIKIRIRKKNLEKLKFICSLRKQDENKYNFRTKIHSLNGKPYIRVFNSNRESDLEQKLKPNTYIRYLIHLESIWFFGDTYGFNWYLVQAEIKLPDILKRYSFYNENVLEDEENKSNVYDKYVNMHKKRIPIQAIKNKMIMDGLDPNILDSILDSIKNKTNNIPVPPPPPLIINQLNSIKLKNVGGGDTKQVKTNPNDIRVPTQNQLLEQLKKLKKIN</sequence>
<name>A0A5B8HVG6_9VIRU</name>
<dbReference type="Pfam" id="PF10152">
    <property type="entry name" value="CCDC53"/>
    <property type="match status" value="1"/>
</dbReference>
<dbReference type="EMBL" id="MK250087">
    <property type="protein sequence ID" value="QDY52069.1"/>
    <property type="molecule type" value="Genomic_DNA"/>
</dbReference>
<gene>
    <name evidence="1" type="ORF">3_48</name>
</gene>
<evidence type="ECO:0000313" key="1">
    <source>
        <dbReference type="EMBL" id="QDY52069.1"/>
    </source>
</evidence>
<proteinExistence type="predicted"/>
<reference evidence="1" key="1">
    <citation type="submission" date="2018-11" db="EMBL/GenBank/DDBJ databases">
        <title>A distinct lineage of giant viruses engineers rhodopsin photosystems in predatory marine eukaryotes.</title>
        <authorList>
            <person name="Needham D.M."/>
            <person name="Yoshizawa S."/>
            <person name="Hosaka T."/>
            <person name="Poirier C."/>
            <person name="Choi C.-J."/>
            <person name="Hehenberger E."/>
            <person name="Irwin N.A.T."/>
            <person name="Wilken S."/>
            <person name="Yung C.-M."/>
            <person name="Bachy C."/>
            <person name="Kurihara R."/>
            <person name="Nakajima Y."/>
            <person name="Kojima K."/>
            <person name="Kimura-Someya T."/>
            <person name="Leonard G."/>
            <person name="Malmstrom R.R."/>
            <person name="Mende D."/>
            <person name="Olson D.K."/>
            <person name="Sudo Y."/>
            <person name="Sudek S."/>
            <person name="Richards T.A."/>
            <person name="DeLong E.F."/>
            <person name="Keeling P.J."/>
            <person name="Santoro A.E."/>
            <person name="Shirouzu M."/>
            <person name="Iwasaki W."/>
            <person name="Worden A.Z."/>
        </authorList>
    </citation>
    <scope>NUCLEOTIDE SEQUENCE</scope>
</reference>